<dbReference type="Gene3D" id="2.60.40.10">
    <property type="entry name" value="Immunoglobulins"/>
    <property type="match status" value="2"/>
</dbReference>
<evidence type="ECO:0000313" key="6">
    <source>
        <dbReference type="Ensembl" id="ENSPKIP00000018496.1"/>
    </source>
</evidence>
<accession>A0A3B3RLA9</accession>
<reference evidence="6" key="2">
    <citation type="submission" date="2025-09" db="UniProtKB">
        <authorList>
            <consortium name="Ensembl"/>
        </authorList>
    </citation>
    <scope>IDENTIFICATION</scope>
</reference>
<reference evidence="6" key="1">
    <citation type="submission" date="2025-08" db="UniProtKB">
        <authorList>
            <consortium name="Ensembl"/>
        </authorList>
    </citation>
    <scope>IDENTIFICATION</scope>
</reference>
<dbReference type="PROSITE" id="PS50835">
    <property type="entry name" value="IG_LIKE"/>
    <property type="match status" value="3"/>
</dbReference>
<dbReference type="InterPro" id="IPR036179">
    <property type="entry name" value="Ig-like_dom_sf"/>
</dbReference>
<feature type="domain" description="Ig-like" evidence="5">
    <location>
        <begin position="162"/>
        <end position="199"/>
    </location>
</feature>
<dbReference type="Proteomes" id="UP000261540">
    <property type="component" value="Unplaced"/>
</dbReference>
<dbReference type="InterPro" id="IPR007110">
    <property type="entry name" value="Ig-like_dom"/>
</dbReference>
<organism evidence="6 7">
    <name type="scientific">Paramormyrops kingsleyae</name>
    <dbReference type="NCBI Taxonomy" id="1676925"/>
    <lineage>
        <taxon>Eukaryota</taxon>
        <taxon>Metazoa</taxon>
        <taxon>Chordata</taxon>
        <taxon>Craniata</taxon>
        <taxon>Vertebrata</taxon>
        <taxon>Euteleostomi</taxon>
        <taxon>Actinopterygii</taxon>
        <taxon>Neopterygii</taxon>
        <taxon>Teleostei</taxon>
        <taxon>Osteoglossocephala</taxon>
        <taxon>Osteoglossomorpha</taxon>
        <taxon>Osteoglossiformes</taxon>
        <taxon>Mormyridae</taxon>
        <taxon>Paramormyrops</taxon>
    </lineage>
</organism>
<dbReference type="GeneTree" id="ENSGT00940000166537"/>
<keyword evidence="1" id="KW-0732">Signal</keyword>
<evidence type="ECO:0000256" key="2">
    <source>
        <dbReference type="ARBA" id="ARBA00022737"/>
    </source>
</evidence>
<dbReference type="InterPro" id="IPR051170">
    <property type="entry name" value="Neural/epithelial_adhesion"/>
</dbReference>
<keyword evidence="2" id="KW-0677">Repeat</keyword>
<keyword evidence="7" id="KW-1185">Reference proteome</keyword>
<evidence type="ECO:0000256" key="1">
    <source>
        <dbReference type="ARBA" id="ARBA00022729"/>
    </source>
</evidence>
<evidence type="ECO:0000256" key="4">
    <source>
        <dbReference type="ARBA" id="ARBA00023319"/>
    </source>
</evidence>
<evidence type="ECO:0000256" key="3">
    <source>
        <dbReference type="ARBA" id="ARBA00023157"/>
    </source>
</evidence>
<evidence type="ECO:0000313" key="7">
    <source>
        <dbReference type="Proteomes" id="UP000261540"/>
    </source>
</evidence>
<dbReference type="CDD" id="cd00096">
    <property type="entry name" value="Ig"/>
    <property type="match status" value="1"/>
</dbReference>
<keyword evidence="3" id="KW-1015">Disulfide bond</keyword>
<dbReference type="STRING" id="1676925.ENSPKIP00000018496"/>
<dbReference type="InterPro" id="IPR003599">
    <property type="entry name" value="Ig_sub"/>
</dbReference>
<dbReference type="InterPro" id="IPR013098">
    <property type="entry name" value="Ig_I-set"/>
</dbReference>
<keyword evidence="4" id="KW-0393">Immunoglobulin domain</keyword>
<dbReference type="SMART" id="SM00409">
    <property type="entry name" value="IG"/>
    <property type="match status" value="2"/>
</dbReference>
<dbReference type="SUPFAM" id="SSF48726">
    <property type="entry name" value="Immunoglobulin"/>
    <property type="match status" value="3"/>
</dbReference>
<dbReference type="AlphaFoldDB" id="A0A3B3RLA9"/>
<dbReference type="Pfam" id="PF07679">
    <property type="entry name" value="I-set"/>
    <property type="match status" value="1"/>
</dbReference>
<dbReference type="Ensembl" id="ENSPKIT00000042924.1">
    <property type="protein sequence ID" value="ENSPKIP00000018496.1"/>
    <property type="gene ID" value="ENSPKIG00000004035.1"/>
</dbReference>
<feature type="domain" description="Ig-like" evidence="5">
    <location>
        <begin position="1"/>
        <end position="67"/>
    </location>
</feature>
<dbReference type="SMART" id="SM00408">
    <property type="entry name" value="IGc2"/>
    <property type="match status" value="1"/>
</dbReference>
<dbReference type="Pfam" id="PF13927">
    <property type="entry name" value="Ig_3"/>
    <property type="match status" value="1"/>
</dbReference>
<feature type="domain" description="Ig-like" evidence="5">
    <location>
        <begin position="74"/>
        <end position="149"/>
    </location>
</feature>
<proteinExistence type="predicted"/>
<dbReference type="InterPro" id="IPR013783">
    <property type="entry name" value="Ig-like_fold"/>
</dbReference>
<dbReference type="InterPro" id="IPR003598">
    <property type="entry name" value="Ig_sub2"/>
</dbReference>
<protein>
    <recommendedName>
        <fullName evidence="5">Ig-like domain-containing protein</fullName>
    </recommendedName>
</protein>
<name>A0A3B3RLA9_9TELE</name>
<sequence>TKILLLCKAECIWLKDEEEIDEDWVESKKLDETLYQLTIKSATMDDMGRYTCNCKFDSGLKNSTELMIYVYQRPTFVKTATYYEFLEGDVAVVPCIVTGQPQVEVKWKKNMAETRIKVLENSSLQINGVQREDHGAYSCVARVPGRPISEALVISVVVTASPKVRIQEREKNVLEGPENNVSIVCLVTGEPTPNITWSR</sequence>
<dbReference type="PANTHER" id="PTHR12231:SF253">
    <property type="entry name" value="DPR-INTERACTING PROTEIN ETA, ISOFORM B-RELATED"/>
    <property type="match status" value="1"/>
</dbReference>
<dbReference type="PANTHER" id="PTHR12231">
    <property type="entry name" value="CTX-RELATED TYPE I TRANSMEMBRANE PROTEIN"/>
    <property type="match status" value="1"/>
</dbReference>
<evidence type="ECO:0000259" key="5">
    <source>
        <dbReference type="PROSITE" id="PS50835"/>
    </source>
</evidence>